<dbReference type="InterPro" id="IPR050090">
    <property type="entry name" value="Tyrosine_recombinase_XerCD"/>
</dbReference>
<dbReference type="SUPFAM" id="SSF56349">
    <property type="entry name" value="DNA breaking-rejoining enzymes"/>
    <property type="match status" value="1"/>
</dbReference>
<evidence type="ECO:0000256" key="3">
    <source>
        <dbReference type="ARBA" id="ARBA00023172"/>
    </source>
</evidence>
<dbReference type="Pfam" id="PF00589">
    <property type="entry name" value="Phage_integrase"/>
    <property type="match status" value="1"/>
</dbReference>
<dbReference type="InterPro" id="IPR013762">
    <property type="entry name" value="Integrase-like_cat_sf"/>
</dbReference>
<dbReference type="Pfam" id="PF02899">
    <property type="entry name" value="Phage_int_SAM_1"/>
    <property type="match status" value="1"/>
</dbReference>
<dbReference type="PANTHER" id="PTHR30349">
    <property type="entry name" value="PHAGE INTEGRASE-RELATED"/>
    <property type="match status" value="1"/>
</dbReference>
<dbReference type="PROSITE" id="PS51898">
    <property type="entry name" value="TYR_RECOMBINASE"/>
    <property type="match status" value="1"/>
</dbReference>
<organism evidence="7 8">
    <name type="scientific">Intestinibaculum porci</name>
    <dbReference type="NCBI Taxonomy" id="2487118"/>
    <lineage>
        <taxon>Bacteria</taxon>
        <taxon>Bacillati</taxon>
        <taxon>Bacillota</taxon>
        <taxon>Erysipelotrichia</taxon>
        <taxon>Erysipelotrichales</taxon>
        <taxon>Erysipelotrichaceae</taxon>
        <taxon>Intestinibaculum</taxon>
    </lineage>
</organism>
<dbReference type="InterPro" id="IPR002104">
    <property type="entry name" value="Integrase_catalytic"/>
</dbReference>
<keyword evidence="3" id="KW-0233">DNA recombination</keyword>
<dbReference type="RefSeq" id="WP_162300170.1">
    <property type="nucleotide sequence ID" value="NZ_AP019309.1"/>
</dbReference>
<sequence length="335" mass="39062">MNEFYRYIRKYLVVYLPTLRKMSKQTIKTYKESINQFLDFVSEIKEVNIENINFETIDSATLQMFVTELDRLKMKSSSINVRISAIRSFYKYVSSVDHSLMVYRNEIMKVPLRKNKNQGREMEYLTVEQIDEILHIPNPYNPIGLRDLMILMVLYDSAVRVNELRHIRIRDIYFGRVSYIRVTGKGSKVRNTPITSNTAKIIKKYLNTYHCNPVSECFLIYPSNTNATITMSDDNINRIIKKYACMTSSIEYGNKIHAHMFRHSRAMHLRKSGMSLELIAEFLGHSDLSTTLIYSSADVEMKAKAINKAMENLFSNEKESEEETNSDFKVLVGLK</sequence>
<dbReference type="InParanoid" id="A0A3G9JR80"/>
<protein>
    <submittedName>
        <fullName evidence="7">Site-specific tyrosine recombinase XerD</fullName>
    </submittedName>
</protein>
<feature type="domain" description="Tyr recombinase" evidence="5">
    <location>
        <begin position="120"/>
        <end position="307"/>
    </location>
</feature>
<dbReference type="InterPro" id="IPR004107">
    <property type="entry name" value="Integrase_SAM-like_N"/>
</dbReference>
<reference evidence="7 8" key="1">
    <citation type="submission" date="2018-11" db="EMBL/GenBank/DDBJ databases">
        <title>Novel Erysipelotrichaceae bacterium isolated from small intestine of a swine.</title>
        <authorList>
            <person name="Kim J.S."/>
            <person name="Choe H."/>
            <person name="Lee Y.R."/>
            <person name="Kim K.M."/>
            <person name="Park D.S."/>
        </authorList>
    </citation>
    <scope>NUCLEOTIDE SEQUENCE [LARGE SCALE GENOMIC DNA]</scope>
    <source>
        <strain evidence="7 8">SG0102</strain>
    </source>
</reference>
<dbReference type="KEGG" id="ebm:SG0102_02480"/>
<dbReference type="InterPro" id="IPR010998">
    <property type="entry name" value="Integrase_recombinase_N"/>
</dbReference>
<keyword evidence="8" id="KW-1185">Reference proteome</keyword>
<keyword evidence="2 4" id="KW-0238">DNA-binding</keyword>
<dbReference type="PROSITE" id="PS51900">
    <property type="entry name" value="CB"/>
    <property type="match status" value="1"/>
</dbReference>
<dbReference type="GO" id="GO:0006310">
    <property type="term" value="P:DNA recombination"/>
    <property type="evidence" value="ECO:0007669"/>
    <property type="project" value="UniProtKB-KW"/>
</dbReference>
<dbReference type="Proteomes" id="UP000268059">
    <property type="component" value="Chromosome"/>
</dbReference>
<keyword evidence="1" id="KW-0229">DNA integration</keyword>
<dbReference type="InterPro" id="IPR011010">
    <property type="entry name" value="DNA_brk_join_enz"/>
</dbReference>
<accession>A0A3G9JR80</accession>
<gene>
    <name evidence="7" type="primary">xerD2</name>
    <name evidence="7" type="ORF">SG0102_02480</name>
</gene>
<dbReference type="AlphaFoldDB" id="A0A3G9JR80"/>
<dbReference type="Gene3D" id="1.10.443.10">
    <property type="entry name" value="Intergrase catalytic core"/>
    <property type="match status" value="1"/>
</dbReference>
<evidence type="ECO:0000256" key="1">
    <source>
        <dbReference type="ARBA" id="ARBA00022908"/>
    </source>
</evidence>
<evidence type="ECO:0000313" key="8">
    <source>
        <dbReference type="Proteomes" id="UP000268059"/>
    </source>
</evidence>
<dbReference type="GO" id="GO:0015074">
    <property type="term" value="P:DNA integration"/>
    <property type="evidence" value="ECO:0007669"/>
    <property type="project" value="UniProtKB-KW"/>
</dbReference>
<dbReference type="InterPro" id="IPR044068">
    <property type="entry name" value="CB"/>
</dbReference>
<evidence type="ECO:0000256" key="4">
    <source>
        <dbReference type="PROSITE-ProRule" id="PRU01248"/>
    </source>
</evidence>
<feature type="domain" description="Core-binding (CB)" evidence="6">
    <location>
        <begin position="1"/>
        <end position="94"/>
    </location>
</feature>
<evidence type="ECO:0000259" key="6">
    <source>
        <dbReference type="PROSITE" id="PS51900"/>
    </source>
</evidence>
<proteinExistence type="predicted"/>
<dbReference type="Gene3D" id="1.10.150.130">
    <property type="match status" value="1"/>
</dbReference>
<dbReference type="PANTHER" id="PTHR30349:SF81">
    <property type="entry name" value="TYROSINE RECOMBINASE XERC"/>
    <property type="match status" value="1"/>
</dbReference>
<evidence type="ECO:0000256" key="2">
    <source>
        <dbReference type="ARBA" id="ARBA00023125"/>
    </source>
</evidence>
<evidence type="ECO:0000313" key="7">
    <source>
        <dbReference type="EMBL" id="BBH25314.1"/>
    </source>
</evidence>
<evidence type="ECO:0000259" key="5">
    <source>
        <dbReference type="PROSITE" id="PS51898"/>
    </source>
</evidence>
<name>A0A3G9JR80_9FIRM</name>
<dbReference type="EMBL" id="AP019309">
    <property type="protein sequence ID" value="BBH25314.1"/>
    <property type="molecule type" value="Genomic_DNA"/>
</dbReference>
<dbReference type="GO" id="GO:0003677">
    <property type="term" value="F:DNA binding"/>
    <property type="evidence" value="ECO:0007669"/>
    <property type="project" value="UniProtKB-UniRule"/>
</dbReference>